<dbReference type="Proteomes" id="UP000234789">
    <property type="component" value="Unassembled WGS sequence"/>
</dbReference>
<dbReference type="AlphaFoldDB" id="A0A2N5N3E9"/>
<proteinExistence type="predicted"/>
<dbReference type="RefSeq" id="WP_127464457.1">
    <property type="nucleotide sequence ID" value="NZ_BIMM01000027.1"/>
</dbReference>
<gene>
    <name evidence="1" type="ORF">B8V81_3305</name>
</gene>
<organism evidence="1 2">
    <name type="scientific">Paenibacillus pasadenensis</name>
    <dbReference type="NCBI Taxonomy" id="217090"/>
    <lineage>
        <taxon>Bacteria</taxon>
        <taxon>Bacillati</taxon>
        <taxon>Bacillota</taxon>
        <taxon>Bacilli</taxon>
        <taxon>Bacillales</taxon>
        <taxon>Paenibacillaceae</taxon>
        <taxon>Paenibacillus</taxon>
    </lineage>
</organism>
<accession>A0A2N5N3E9</accession>
<keyword evidence="2" id="KW-1185">Reference proteome</keyword>
<reference evidence="1 2" key="1">
    <citation type="submission" date="2017-05" db="EMBL/GenBank/DDBJ databases">
        <title>Functional genome analysis of Paenibacillus pasadenensis strain R16: insights on endophytic life style and antifungal activity.</title>
        <authorList>
            <person name="Passera A."/>
            <person name="Marcolungo L."/>
            <person name="Casati P."/>
            <person name="Brasca M."/>
            <person name="Quaglino F."/>
            <person name="Delledonne M."/>
        </authorList>
    </citation>
    <scope>NUCLEOTIDE SEQUENCE [LARGE SCALE GENOMIC DNA]</scope>
    <source>
        <strain evidence="1 2">R16</strain>
    </source>
</reference>
<protein>
    <submittedName>
        <fullName evidence="1">Uncharacterized protein</fullName>
    </submittedName>
</protein>
<comment type="caution">
    <text evidence="1">The sequence shown here is derived from an EMBL/GenBank/DDBJ whole genome shotgun (WGS) entry which is preliminary data.</text>
</comment>
<dbReference type="OrthoDB" id="2613405at2"/>
<name>A0A2N5N3E9_9BACL</name>
<evidence type="ECO:0000313" key="2">
    <source>
        <dbReference type="Proteomes" id="UP000234789"/>
    </source>
</evidence>
<sequence>MMSIKYRNTCSDIEILVKHEESDAVAPYRVNIQSSKNPLSFGNNLASFDSEEQAVKTAEKLCGYYAAAKSNGYYMKGKSFTKPDCEDIEIADVLERDLNDEQFQSLLNRHSVEG</sequence>
<evidence type="ECO:0000313" key="1">
    <source>
        <dbReference type="EMBL" id="PLT44874.1"/>
    </source>
</evidence>
<dbReference type="EMBL" id="NFEZ01000004">
    <property type="protein sequence ID" value="PLT44874.1"/>
    <property type="molecule type" value="Genomic_DNA"/>
</dbReference>